<keyword evidence="1" id="KW-1133">Transmembrane helix</keyword>
<dbReference type="EMBL" id="GGEC01073635">
    <property type="protein sequence ID" value="MBX54119.1"/>
    <property type="molecule type" value="Transcribed_RNA"/>
</dbReference>
<name>A0A2P2PHH7_RHIMU</name>
<dbReference type="AlphaFoldDB" id="A0A2P2PHH7"/>
<sequence>MLNPAKKFFLLTEILVVVMLALSLL</sequence>
<organism evidence="2">
    <name type="scientific">Rhizophora mucronata</name>
    <name type="common">Asiatic mangrove</name>
    <dbReference type="NCBI Taxonomy" id="61149"/>
    <lineage>
        <taxon>Eukaryota</taxon>
        <taxon>Viridiplantae</taxon>
        <taxon>Streptophyta</taxon>
        <taxon>Embryophyta</taxon>
        <taxon>Tracheophyta</taxon>
        <taxon>Spermatophyta</taxon>
        <taxon>Magnoliopsida</taxon>
        <taxon>eudicotyledons</taxon>
        <taxon>Gunneridae</taxon>
        <taxon>Pentapetalae</taxon>
        <taxon>rosids</taxon>
        <taxon>fabids</taxon>
        <taxon>Malpighiales</taxon>
        <taxon>Rhizophoraceae</taxon>
        <taxon>Rhizophora</taxon>
    </lineage>
</organism>
<reference evidence="2" key="1">
    <citation type="submission" date="2018-02" db="EMBL/GenBank/DDBJ databases">
        <title>Rhizophora mucronata_Transcriptome.</title>
        <authorList>
            <person name="Meera S.P."/>
            <person name="Sreeshan A."/>
            <person name="Augustine A."/>
        </authorList>
    </citation>
    <scope>NUCLEOTIDE SEQUENCE</scope>
    <source>
        <tissue evidence="2">Leaf</tissue>
    </source>
</reference>
<evidence type="ECO:0000313" key="2">
    <source>
        <dbReference type="EMBL" id="MBX54119.1"/>
    </source>
</evidence>
<evidence type="ECO:0000256" key="1">
    <source>
        <dbReference type="SAM" id="Phobius"/>
    </source>
</evidence>
<feature type="transmembrane region" description="Helical" evidence="1">
    <location>
        <begin position="7"/>
        <end position="24"/>
    </location>
</feature>
<accession>A0A2P2PHH7</accession>
<proteinExistence type="predicted"/>
<keyword evidence="1" id="KW-0812">Transmembrane</keyword>
<keyword evidence="1" id="KW-0472">Membrane</keyword>
<protein>
    <submittedName>
        <fullName evidence="2">Uncharacterized protein</fullName>
    </submittedName>
</protein>